<dbReference type="Gene3D" id="6.10.140.2220">
    <property type="match status" value="1"/>
</dbReference>
<accession>A0A0D2L0Z6</accession>
<protein>
    <recommendedName>
        <fullName evidence="5">MYND-type domain-containing protein</fullName>
    </recommendedName>
</protein>
<dbReference type="OMA" id="VSIPNRW"/>
<evidence type="ECO:0000313" key="7">
    <source>
        <dbReference type="Proteomes" id="UP000054270"/>
    </source>
</evidence>
<proteinExistence type="predicted"/>
<dbReference type="EMBL" id="KN817568">
    <property type="protein sequence ID" value="KJA20347.1"/>
    <property type="molecule type" value="Genomic_DNA"/>
</dbReference>
<organism evidence="6 7">
    <name type="scientific">Hypholoma sublateritium (strain FD-334 SS-4)</name>
    <dbReference type="NCBI Taxonomy" id="945553"/>
    <lineage>
        <taxon>Eukaryota</taxon>
        <taxon>Fungi</taxon>
        <taxon>Dikarya</taxon>
        <taxon>Basidiomycota</taxon>
        <taxon>Agaricomycotina</taxon>
        <taxon>Agaricomycetes</taxon>
        <taxon>Agaricomycetidae</taxon>
        <taxon>Agaricales</taxon>
        <taxon>Agaricineae</taxon>
        <taxon>Strophariaceae</taxon>
        <taxon>Hypholoma</taxon>
    </lineage>
</organism>
<keyword evidence="1" id="KW-0479">Metal-binding</keyword>
<dbReference type="InterPro" id="IPR027974">
    <property type="entry name" value="DUF4470"/>
</dbReference>
<dbReference type="InterPro" id="IPR002893">
    <property type="entry name" value="Znf_MYND"/>
</dbReference>
<feature type="domain" description="MYND-type" evidence="5">
    <location>
        <begin position="47"/>
        <end position="93"/>
    </location>
</feature>
<keyword evidence="3" id="KW-0862">Zinc</keyword>
<name>A0A0D2L0Z6_HYPSF</name>
<keyword evidence="2 4" id="KW-0863">Zinc-finger</keyword>
<evidence type="ECO:0000313" key="6">
    <source>
        <dbReference type="EMBL" id="KJA20347.1"/>
    </source>
</evidence>
<sequence length="624" mass="72475">MDFFAAFLVYMRVHHDVGMQVEYTYNWAITTLENRSLSEPLLRRLEVLPCANFDVAGGSCRKPGTLGCSACKLVSYCTKECQTKHWKSHKADCKNIMRSSSWAPAWEREQRLPSFVQMEDSSPEEEFTRQWEDTLSRGLAMWGNTPAFDIINLSKNENDAGVDLNLAFPASGDLRHILLTVNCLPAEYSGHLKILINDYSPDIVARNIILVLILATIPDENLAADIALHFWYSAWMPREYKERIEVLIAQFLHDWCCEDDLSSTLHFGVHGRLHCHNILELVRYLRHFVMPTEDPDELRAEYDSVRQTTRRRDFHDRRYLGLRPSHRVAVEKYRRHGIILPFGADDSEFNEPNRSLFSFSGKWLLTDYSDLLEGWNVEEVVAFGKARHGLFQEDIYGCFYFYMSHHLCTFARRIRTLDISFTASRMEAISLSKDVMDGRLSDCDIPPWTEFHRIHVSNIVDANYVGLREVVKHWSPFLAETRNSVLVGYFMNWFTLQDNGSVCGLDKEKTGEIIRRLFRDAEDLKTMTFNDVKAMRYNHSRYDVCYDNSEPFAVYLKKQGLDQVLQTENLLLRQKHTVVPHRLHTPVEATPQALPHFPDADSRYYYVNVSSSCALERYIEVSRL</sequence>
<dbReference type="Proteomes" id="UP000054270">
    <property type="component" value="Unassembled WGS sequence"/>
</dbReference>
<reference evidence="7" key="1">
    <citation type="submission" date="2014-04" db="EMBL/GenBank/DDBJ databases">
        <title>Evolutionary Origins and Diversification of the Mycorrhizal Mutualists.</title>
        <authorList>
            <consortium name="DOE Joint Genome Institute"/>
            <consortium name="Mycorrhizal Genomics Consortium"/>
            <person name="Kohler A."/>
            <person name="Kuo A."/>
            <person name="Nagy L.G."/>
            <person name="Floudas D."/>
            <person name="Copeland A."/>
            <person name="Barry K.W."/>
            <person name="Cichocki N."/>
            <person name="Veneault-Fourrey C."/>
            <person name="LaButti K."/>
            <person name="Lindquist E.A."/>
            <person name="Lipzen A."/>
            <person name="Lundell T."/>
            <person name="Morin E."/>
            <person name="Murat C."/>
            <person name="Riley R."/>
            <person name="Ohm R."/>
            <person name="Sun H."/>
            <person name="Tunlid A."/>
            <person name="Henrissat B."/>
            <person name="Grigoriev I.V."/>
            <person name="Hibbett D.S."/>
            <person name="Martin F."/>
        </authorList>
    </citation>
    <scope>NUCLEOTIDE SEQUENCE [LARGE SCALE GENOMIC DNA]</scope>
    <source>
        <strain evidence="7">FD-334 SS-4</strain>
    </source>
</reference>
<gene>
    <name evidence="6" type="ORF">HYPSUDRAFT_203842</name>
</gene>
<evidence type="ECO:0000256" key="2">
    <source>
        <dbReference type="ARBA" id="ARBA00022771"/>
    </source>
</evidence>
<evidence type="ECO:0000256" key="1">
    <source>
        <dbReference type="ARBA" id="ARBA00022723"/>
    </source>
</evidence>
<keyword evidence="7" id="KW-1185">Reference proteome</keyword>
<dbReference type="Pfam" id="PF01753">
    <property type="entry name" value="zf-MYND"/>
    <property type="match status" value="1"/>
</dbReference>
<dbReference type="Pfam" id="PF14737">
    <property type="entry name" value="DUF4470"/>
    <property type="match status" value="1"/>
</dbReference>
<evidence type="ECO:0000259" key="5">
    <source>
        <dbReference type="PROSITE" id="PS50865"/>
    </source>
</evidence>
<dbReference type="PROSITE" id="PS50865">
    <property type="entry name" value="ZF_MYND_2"/>
    <property type="match status" value="1"/>
</dbReference>
<dbReference type="AlphaFoldDB" id="A0A0D2L0Z6"/>
<evidence type="ECO:0000256" key="4">
    <source>
        <dbReference type="PROSITE-ProRule" id="PRU00134"/>
    </source>
</evidence>
<evidence type="ECO:0000256" key="3">
    <source>
        <dbReference type="ARBA" id="ARBA00022833"/>
    </source>
</evidence>
<dbReference type="SUPFAM" id="SSF144232">
    <property type="entry name" value="HIT/MYND zinc finger-like"/>
    <property type="match status" value="1"/>
</dbReference>
<dbReference type="OrthoDB" id="5282002at2759"/>
<dbReference type="GO" id="GO:0008270">
    <property type="term" value="F:zinc ion binding"/>
    <property type="evidence" value="ECO:0007669"/>
    <property type="project" value="UniProtKB-KW"/>
</dbReference>